<evidence type="ECO:0000313" key="6">
    <source>
        <dbReference type="Proteomes" id="UP000240883"/>
    </source>
</evidence>
<dbReference type="Proteomes" id="UP000240883">
    <property type="component" value="Unassembled WGS sequence"/>
</dbReference>
<comment type="function">
    <text evidence="3">Required for mitochondrial cytochrome c oxidase (COX) assembly and respiration.</text>
</comment>
<dbReference type="AlphaFoldDB" id="A0A2T2NP21"/>
<keyword evidence="2" id="KW-1015">Disulfide bond</keyword>
<organism evidence="5 6">
    <name type="scientific">Corynespora cassiicola Philippines</name>
    <dbReference type="NCBI Taxonomy" id="1448308"/>
    <lineage>
        <taxon>Eukaryota</taxon>
        <taxon>Fungi</taxon>
        <taxon>Dikarya</taxon>
        <taxon>Ascomycota</taxon>
        <taxon>Pezizomycotina</taxon>
        <taxon>Dothideomycetes</taxon>
        <taxon>Pleosporomycetidae</taxon>
        <taxon>Pleosporales</taxon>
        <taxon>Corynesporascaceae</taxon>
        <taxon>Corynespora</taxon>
    </lineage>
</organism>
<dbReference type="PANTHER" id="PTHR22977:SF5">
    <property type="entry name" value="COX ASSEMBLY MITOCHONDRIAL PROTEIN HOMOLOG"/>
    <property type="match status" value="1"/>
</dbReference>
<name>A0A2T2NP21_CORCC</name>
<evidence type="ECO:0000256" key="4">
    <source>
        <dbReference type="SAM" id="MobiDB-lite"/>
    </source>
</evidence>
<dbReference type="Pfam" id="PF08583">
    <property type="entry name" value="Cmc1"/>
    <property type="match status" value="1"/>
</dbReference>
<comment type="subcellular location">
    <subcellularLocation>
        <location evidence="3">Mitochondrion inner membrane</location>
    </subcellularLocation>
</comment>
<dbReference type="InterPro" id="IPR013892">
    <property type="entry name" value="Cyt_c_biogenesis_Cmc1-like"/>
</dbReference>
<keyword evidence="3" id="KW-0999">Mitochondrion inner membrane</keyword>
<keyword evidence="3" id="KW-0143">Chaperone</keyword>
<evidence type="ECO:0000313" key="5">
    <source>
        <dbReference type="EMBL" id="PSN67129.1"/>
    </source>
</evidence>
<proteinExistence type="inferred from homology"/>
<accession>A0A2T2NP21</accession>
<comment type="similarity">
    <text evidence="1 3">Belongs to the CMC family.</text>
</comment>
<dbReference type="OrthoDB" id="6224010at2759"/>
<feature type="region of interest" description="Disordered" evidence="4">
    <location>
        <begin position="1"/>
        <end position="35"/>
    </location>
</feature>
<keyword evidence="3" id="KW-0472">Membrane</keyword>
<keyword evidence="3" id="KW-0496">Mitochondrion</keyword>
<evidence type="ECO:0000256" key="3">
    <source>
        <dbReference type="RuleBase" id="RU364104"/>
    </source>
</evidence>
<dbReference type="STRING" id="1448308.A0A2T2NP21"/>
<evidence type="ECO:0000256" key="2">
    <source>
        <dbReference type="ARBA" id="ARBA00023157"/>
    </source>
</evidence>
<protein>
    <recommendedName>
        <fullName evidence="3">COX assembly mitochondrial protein</fullName>
    </recommendedName>
</protein>
<dbReference type="GO" id="GO:0005743">
    <property type="term" value="C:mitochondrial inner membrane"/>
    <property type="evidence" value="ECO:0007669"/>
    <property type="project" value="UniProtKB-SubCell"/>
</dbReference>
<reference evidence="5 6" key="1">
    <citation type="journal article" date="2018" name="Front. Microbiol.">
        <title>Genome-Wide Analysis of Corynespora cassiicola Leaf Fall Disease Putative Effectors.</title>
        <authorList>
            <person name="Lopez D."/>
            <person name="Ribeiro S."/>
            <person name="Label P."/>
            <person name="Fumanal B."/>
            <person name="Venisse J.S."/>
            <person name="Kohler A."/>
            <person name="de Oliveira R.R."/>
            <person name="Labutti K."/>
            <person name="Lipzen A."/>
            <person name="Lail K."/>
            <person name="Bauer D."/>
            <person name="Ohm R.A."/>
            <person name="Barry K.W."/>
            <person name="Spatafora J."/>
            <person name="Grigoriev I.V."/>
            <person name="Martin F.M."/>
            <person name="Pujade-Renaud V."/>
        </authorList>
    </citation>
    <scope>NUCLEOTIDE SEQUENCE [LARGE SCALE GENOMIC DNA]</scope>
    <source>
        <strain evidence="5 6">Philippines</strain>
    </source>
</reference>
<gene>
    <name evidence="5" type="ORF">BS50DRAFT_621207</name>
</gene>
<dbReference type="PANTHER" id="PTHR22977">
    <property type="entry name" value="COX ASSEMBLY MITOCHONDRIAL PROTEIN"/>
    <property type="match status" value="1"/>
</dbReference>
<sequence>MAMATPTPQDPMAIPGVPGKKLPSNPTPLSAPQEQQVRDLYYKNVRNKCAEEIKAFAQCAMGRTVTMVWACRDQKITMNSCMLQYQGQEEMDKARAQWFALAGERRRAKEEMERKVEEGRRKHKEWWNLDEEGHLQGKRAELAREAAREGKR</sequence>
<keyword evidence="6" id="KW-1185">Reference proteome</keyword>
<evidence type="ECO:0000256" key="1">
    <source>
        <dbReference type="ARBA" id="ARBA00007347"/>
    </source>
</evidence>
<dbReference type="EMBL" id="KZ678135">
    <property type="protein sequence ID" value="PSN67129.1"/>
    <property type="molecule type" value="Genomic_DNA"/>
</dbReference>